<keyword evidence="3" id="KW-1185">Reference proteome</keyword>
<accession>R4Z3W7</accession>
<dbReference type="AlphaFoldDB" id="R4Z3W7"/>
<gene>
    <name evidence="2" type="ORF">BN381_70112</name>
</gene>
<evidence type="ECO:0000313" key="3">
    <source>
        <dbReference type="Proteomes" id="UP000018291"/>
    </source>
</evidence>
<dbReference type="STRING" id="1229780.BN381_70112"/>
<protein>
    <submittedName>
        <fullName evidence="2">Uncharacterized protein</fullName>
    </submittedName>
</protein>
<feature type="region of interest" description="Disordered" evidence="1">
    <location>
        <begin position="259"/>
        <end position="298"/>
    </location>
</feature>
<proteinExistence type="predicted"/>
<feature type="compositionally biased region" description="Low complexity" evidence="1">
    <location>
        <begin position="286"/>
        <end position="298"/>
    </location>
</feature>
<dbReference type="EMBL" id="CANL01000067">
    <property type="protein sequence ID" value="CCM65413.1"/>
    <property type="molecule type" value="Genomic_DNA"/>
</dbReference>
<evidence type="ECO:0000313" key="2">
    <source>
        <dbReference type="EMBL" id="CCM65413.1"/>
    </source>
</evidence>
<comment type="caution">
    <text evidence="2">The sequence shown here is derived from an EMBL/GenBank/DDBJ whole genome shotgun (WGS) entry which is preliminary data.</text>
</comment>
<evidence type="ECO:0000256" key="1">
    <source>
        <dbReference type="SAM" id="MobiDB-lite"/>
    </source>
</evidence>
<sequence>MGRSQLKHKRGRVRRPTVLEAFGSTARPGMMRRSTRRAVSACAVLFVAFLSGCGEEHSPDDTNPDPGAVSLDVVSDSGPPIQVAMAPKGGGVLVGGIVEAAVTTGACSVDSCERSNQPSLSGSYGISIGFITDSAGTDLLHVLTCSTDIEPCPPVDLSVELFQAGGDYAPIAVIPLKNYGLMGSNPVVNGTIRGEGSPVVTVADEVSMSSMVFVVDTDEGTFTDNDASGGIVAVSPAPDGSVVMATKKVDVSVTVGGGPVAPVPAQPLPSLTVPEGVSGSSGSGGSSLEPGGTEGPPTAEIEILRLDTTNDLGVVRTISEASPSTQFLATPDGLNLIATGDTMATDAVTEKEVSSLAERPATEASTITAQFCAGSVPGARLVDTTQVLPNPQSTTLSFSVPAGEMLSTATFEQTGLVSPNAACAVGDRVFAVVARAPTNPSDTPNQEERSGAVELMVL</sequence>
<dbReference type="HOGENOM" id="CLU_596766_0_0_11"/>
<organism evidence="2 3">
    <name type="scientific">Candidatus Neomicrothrix parvicella RN1</name>
    <dbReference type="NCBI Taxonomy" id="1229780"/>
    <lineage>
        <taxon>Bacteria</taxon>
        <taxon>Bacillati</taxon>
        <taxon>Actinomycetota</taxon>
        <taxon>Acidimicrobiia</taxon>
        <taxon>Acidimicrobiales</taxon>
        <taxon>Microthrixaceae</taxon>
        <taxon>Candidatus Neomicrothrix</taxon>
    </lineage>
</organism>
<name>R4Z3W7_9ACTN</name>
<feature type="compositionally biased region" description="Low complexity" evidence="1">
    <location>
        <begin position="268"/>
        <end position="278"/>
    </location>
</feature>
<reference evidence="2 3" key="1">
    <citation type="journal article" date="2013" name="ISME J.">
        <title>Metabolic model for the filamentous 'Candidatus Microthrix parvicella' based on genomic and metagenomic analyses.</title>
        <authorList>
            <person name="Jon McIlroy S."/>
            <person name="Kristiansen R."/>
            <person name="Albertsen M."/>
            <person name="Michael Karst S."/>
            <person name="Rossetti S."/>
            <person name="Lund Nielsen J."/>
            <person name="Tandoi V."/>
            <person name="James Seviour R."/>
            <person name="Nielsen P.H."/>
        </authorList>
    </citation>
    <scope>NUCLEOTIDE SEQUENCE [LARGE SCALE GENOMIC DNA]</scope>
    <source>
        <strain evidence="2 3">RN1</strain>
    </source>
</reference>
<dbReference type="Proteomes" id="UP000018291">
    <property type="component" value="Unassembled WGS sequence"/>
</dbReference>